<dbReference type="Proteomes" id="UP000514752">
    <property type="component" value="Chromosome"/>
</dbReference>
<accession>A0A7D7NBH4</accession>
<feature type="signal peptide" evidence="1">
    <location>
        <begin position="1"/>
        <end position="17"/>
    </location>
</feature>
<dbReference type="PANTHER" id="PTHR38008:SF2">
    <property type="entry name" value="HEMOLYSIN"/>
    <property type="match status" value="1"/>
</dbReference>
<sequence length="79" mass="8623">MNKLYAALAAFALAACAAQQPALPLEAVNPASAHCAKQGGQTEIRQDEYGNEYGVCHLPDGRTVDEWEYYRSSRPEGDH</sequence>
<dbReference type="PANTHER" id="PTHR38008">
    <property type="entry name" value="HEMOLYSIN-RELATED"/>
    <property type="match status" value="1"/>
</dbReference>
<protein>
    <submittedName>
        <fullName evidence="2">DUF333 domain-containing protein</fullName>
    </submittedName>
</protein>
<dbReference type="AlphaFoldDB" id="A0A7D7NBH4"/>
<evidence type="ECO:0000313" key="2">
    <source>
        <dbReference type="EMBL" id="QMT41419.1"/>
    </source>
</evidence>
<reference evidence="2 3" key="1">
    <citation type="submission" date="2020-07" db="EMBL/GenBank/DDBJ databases">
        <title>Genomic diversity of species in the Neisseriaceae family.</title>
        <authorList>
            <person name="Vincent A.T."/>
            <person name="Bernet E."/>
            <person name="Veyrier F.J."/>
        </authorList>
    </citation>
    <scope>NUCLEOTIDE SEQUENCE [LARGE SCALE GENOMIC DNA]</scope>
    <source>
        <strain evidence="2 3">DSM 22244</strain>
    </source>
</reference>
<proteinExistence type="predicted"/>
<keyword evidence="1" id="KW-0732">Signal</keyword>
<gene>
    <name evidence="2" type="ORF">H3L94_05180</name>
</gene>
<dbReference type="InterPro" id="IPR005590">
    <property type="entry name" value="DUF333"/>
</dbReference>
<organism evidence="2 3">
    <name type="scientific">Neisseria shayeganii</name>
    <dbReference type="NCBI Taxonomy" id="607712"/>
    <lineage>
        <taxon>Bacteria</taxon>
        <taxon>Pseudomonadati</taxon>
        <taxon>Pseudomonadota</taxon>
        <taxon>Betaproteobacteria</taxon>
        <taxon>Neisseriales</taxon>
        <taxon>Neisseriaceae</taxon>
        <taxon>Neisseria</taxon>
    </lineage>
</organism>
<name>A0A7D7NBH4_9NEIS</name>
<feature type="chain" id="PRO_5027856142" evidence="1">
    <location>
        <begin position="18"/>
        <end position="79"/>
    </location>
</feature>
<dbReference type="PROSITE" id="PS51257">
    <property type="entry name" value="PROKAR_LIPOPROTEIN"/>
    <property type="match status" value="1"/>
</dbReference>
<dbReference type="KEGG" id="nsg:H3L94_05180"/>
<dbReference type="EMBL" id="CP059567">
    <property type="protein sequence ID" value="QMT41419.1"/>
    <property type="molecule type" value="Genomic_DNA"/>
</dbReference>
<evidence type="ECO:0000256" key="1">
    <source>
        <dbReference type="SAM" id="SignalP"/>
    </source>
</evidence>
<dbReference type="RefSeq" id="WP_182122951.1">
    <property type="nucleotide sequence ID" value="NZ_CP059567.1"/>
</dbReference>
<dbReference type="Pfam" id="PF03891">
    <property type="entry name" value="DUF333"/>
    <property type="match status" value="1"/>
</dbReference>
<evidence type="ECO:0000313" key="3">
    <source>
        <dbReference type="Proteomes" id="UP000514752"/>
    </source>
</evidence>